<sequence>MNIRTNFTPSIQHQLPLRGTGALSTLKAGGLVLLPTSNLWQMVVDARKTSSVHQLLQACPPTKRNQPELIFADRETLVSWFPHIHPKLDTLFVYHGRALTVRLRASAQVPIALIDSNDEVNVRLAMDSFCYRLCEDLEGPLLASFAMGPGQQSLPTRFGQINSDVLRRADFTVMRRQKETLASRPAVRVRMEGDELEFL</sequence>
<evidence type="ECO:0000313" key="3">
    <source>
        <dbReference type="Proteomes" id="UP000237662"/>
    </source>
</evidence>
<protein>
    <submittedName>
        <fullName evidence="2">tRNA A37 threonylcarbamoyladenosine synthetase subunit TsaC/SUA5/YrdC</fullName>
    </submittedName>
</protein>
<accession>A0A2S6I5J3</accession>
<feature type="domain" description="YrdC-like" evidence="1">
    <location>
        <begin position="16"/>
        <end position="199"/>
    </location>
</feature>
<dbReference type="SUPFAM" id="SSF55821">
    <property type="entry name" value="YrdC/RibB"/>
    <property type="match status" value="1"/>
</dbReference>
<keyword evidence="3" id="KW-1185">Reference proteome</keyword>
<dbReference type="RefSeq" id="WP_104420791.1">
    <property type="nucleotide sequence ID" value="NZ_PTJC01000006.1"/>
</dbReference>
<dbReference type="InterPro" id="IPR006070">
    <property type="entry name" value="Sua5-like_dom"/>
</dbReference>
<comment type="caution">
    <text evidence="2">The sequence shown here is derived from an EMBL/GenBank/DDBJ whole genome shotgun (WGS) entry which is preliminary data.</text>
</comment>
<evidence type="ECO:0000259" key="1">
    <source>
        <dbReference type="PROSITE" id="PS51163"/>
    </source>
</evidence>
<dbReference type="OrthoDB" id="9814580at2"/>
<dbReference type="Gene3D" id="3.90.870.10">
    <property type="entry name" value="DHBP synthase"/>
    <property type="match status" value="1"/>
</dbReference>
<reference evidence="2 3" key="1">
    <citation type="submission" date="2018-02" db="EMBL/GenBank/DDBJ databases">
        <title>Genomic Encyclopedia of Archaeal and Bacterial Type Strains, Phase II (KMG-II): from individual species to whole genera.</title>
        <authorList>
            <person name="Goeker M."/>
        </authorList>
    </citation>
    <scope>NUCLEOTIDE SEQUENCE [LARGE SCALE GENOMIC DNA]</scope>
    <source>
        <strain evidence="2 3">DSM 29526</strain>
    </source>
</reference>
<evidence type="ECO:0000313" key="2">
    <source>
        <dbReference type="EMBL" id="PPK86351.1"/>
    </source>
</evidence>
<dbReference type="Pfam" id="PF01300">
    <property type="entry name" value="Sua5_yciO_yrdC"/>
    <property type="match status" value="1"/>
</dbReference>
<proteinExistence type="predicted"/>
<organism evidence="2 3">
    <name type="scientific">Neolewinella xylanilytica</name>
    <dbReference type="NCBI Taxonomy" id="1514080"/>
    <lineage>
        <taxon>Bacteria</taxon>
        <taxon>Pseudomonadati</taxon>
        <taxon>Bacteroidota</taxon>
        <taxon>Saprospiria</taxon>
        <taxon>Saprospirales</taxon>
        <taxon>Lewinellaceae</taxon>
        <taxon>Neolewinella</taxon>
    </lineage>
</organism>
<name>A0A2S6I5J3_9BACT</name>
<dbReference type="GO" id="GO:0003725">
    <property type="term" value="F:double-stranded RNA binding"/>
    <property type="evidence" value="ECO:0007669"/>
    <property type="project" value="InterPro"/>
</dbReference>
<dbReference type="Proteomes" id="UP000237662">
    <property type="component" value="Unassembled WGS sequence"/>
</dbReference>
<dbReference type="AlphaFoldDB" id="A0A2S6I5J3"/>
<dbReference type="EMBL" id="PTJC01000006">
    <property type="protein sequence ID" value="PPK86351.1"/>
    <property type="molecule type" value="Genomic_DNA"/>
</dbReference>
<gene>
    <name evidence="2" type="ORF">CLV84_3277</name>
</gene>
<dbReference type="PROSITE" id="PS51163">
    <property type="entry name" value="YRDC"/>
    <property type="match status" value="1"/>
</dbReference>
<dbReference type="InterPro" id="IPR017945">
    <property type="entry name" value="DHBP_synth_RibB-like_a/b_dom"/>
</dbReference>